<dbReference type="InterPro" id="IPR040828">
    <property type="entry name" value="pPIWI_RE_REase"/>
</dbReference>
<reference evidence="2 3" key="1">
    <citation type="submission" date="2020-01" db="EMBL/GenBank/DDBJ databases">
        <authorList>
            <person name="Gulvik C.A."/>
            <person name="Batra D.G."/>
        </authorList>
    </citation>
    <scope>NUCLEOTIDE SEQUENCE [LARGE SCALE GENOMIC DNA]</scope>
    <source>
        <strain evidence="2 3">W9323</strain>
    </source>
</reference>
<organism evidence="2 3">
    <name type="scientific">Kroppenstedtia pulmonis</name>
    <dbReference type="NCBI Taxonomy" id="1380685"/>
    <lineage>
        <taxon>Bacteria</taxon>
        <taxon>Bacillati</taxon>
        <taxon>Bacillota</taxon>
        <taxon>Bacilli</taxon>
        <taxon>Bacillales</taxon>
        <taxon>Thermoactinomycetaceae</taxon>
        <taxon>Kroppenstedtia</taxon>
    </lineage>
</organism>
<dbReference type="RefSeq" id="WP_173222500.1">
    <property type="nucleotide sequence ID" value="NZ_CP048104.1"/>
</dbReference>
<accession>A0A7D3XQB0</accession>
<dbReference type="Proteomes" id="UP000503088">
    <property type="component" value="Chromosome"/>
</dbReference>
<feature type="domain" description="REase associating with pPIWI RE" evidence="1">
    <location>
        <begin position="246"/>
        <end position="357"/>
    </location>
</feature>
<evidence type="ECO:0000259" key="1">
    <source>
        <dbReference type="Pfam" id="PF18154"/>
    </source>
</evidence>
<name>A0A7D3XQB0_9BACL</name>
<keyword evidence="3" id="KW-1185">Reference proteome</keyword>
<dbReference type="EMBL" id="CP048104">
    <property type="protein sequence ID" value="QKG84627.1"/>
    <property type="molecule type" value="Genomic_DNA"/>
</dbReference>
<dbReference type="AlphaFoldDB" id="A0A7D3XQB0"/>
<evidence type="ECO:0000313" key="2">
    <source>
        <dbReference type="EMBL" id="QKG84627.1"/>
    </source>
</evidence>
<proteinExistence type="predicted"/>
<protein>
    <recommendedName>
        <fullName evidence="1">REase associating with pPIWI RE domain-containing protein</fullName>
    </recommendedName>
</protein>
<sequence>MEEFKKDLVQETIYVQLIALKKLQKALQKDEFTIPETVIHARQRLARLFLNSGRKPLVGLNDWVATMLKPMKEWLPESSFLIDSEAPLWEEDGWSRDAEDFMRAYGKPEDYQEQTVAKVVEYCRQYQDQQGYVRFRSFLSDPERAVVSEEQLNQMAASFSDEFLKQQIRACYEPFTEWNRGRKCPNCGWGLSMKSGSWRCGRTNVCGKLEEVFGWSLQTAEPFSFKKGTHIYRLRPGIHRYTLVPGIPEKRIADHLAKTHHIERYPDQDRFDICIHQDNQKIYLDVKCFRYPTHLATYIEQLGEERLEPFRSDAYFVVPDEYVYVQNGYIGQVNNRIEHLGVTVYPEKELYQRLKKGVEV</sequence>
<evidence type="ECO:0000313" key="3">
    <source>
        <dbReference type="Proteomes" id="UP000503088"/>
    </source>
</evidence>
<gene>
    <name evidence="2" type="ORF">GXN76_09155</name>
</gene>
<dbReference type="KEGG" id="kpul:GXN76_09155"/>
<dbReference type="Pfam" id="PF18154">
    <property type="entry name" value="pPIWI_RE_REase"/>
    <property type="match status" value="1"/>
</dbReference>